<reference evidence="7" key="1">
    <citation type="submission" date="2022-10" db="EMBL/GenBank/DDBJ databases">
        <title>Description of microaerobic benzene degrading bacteria.</title>
        <authorList>
            <person name="Bedics A."/>
            <person name="Tancsics A."/>
            <person name="Banerjee S."/>
        </authorList>
    </citation>
    <scope>NUCLEOTIDE SEQUENCE</scope>
    <source>
        <strain evidence="7">D2M1</strain>
    </source>
</reference>
<feature type="transmembrane region" description="Helical" evidence="6">
    <location>
        <begin position="89"/>
        <end position="107"/>
    </location>
</feature>
<feature type="transmembrane region" description="Helical" evidence="6">
    <location>
        <begin position="114"/>
        <end position="132"/>
    </location>
</feature>
<feature type="transmembrane region" description="Helical" evidence="6">
    <location>
        <begin position="244"/>
        <end position="266"/>
    </location>
</feature>
<feature type="transmembrane region" description="Helical" evidence="6">
    <location>
        <begin position="41"/>
        <end position="59"/>
    </location>
</feature>
<comment type="caution">
    <text evidence="7">The sequence shown here is derived from an EMBL/GenBank/DDBJ whole genome shotgun (WGS) entry which is preliminary data.</text>
</comment>
<organism evidence="7 8">
    <name type="scientific">Acidovorax benzenivorans</name>
    <dbReference type="NCBI Taxonomy" id="2987520"/>
    <lineage>
        <taxon>Bacteria</taxon>
        <taxon>Pseudomonadati</taxon>
        <taxon>Pseudomonadota</taxon>
        <taxon>Betaproteobacteria</taxon>
        <taxon>Burkholderiales</taxon>
        <taxon>Comamonadaceae</taxon>
        <taxon>Acidovorax</taxon>
    </lineage>
</organism>
<dbReference type="InterPro" id="IPR001851">
    <property type="entry name" value="ABC_transp_permease"/>
</dbReference>
<dbReference type="EMBL" id="JAPCKI010000005">
    <property type="protein sequence ID" value="MDD2177988.1"/>
    <property type="molecule type" value="Genomic_DNA"/>
</dbReference>
<feature type="transmembrane region" description="Helical" evidence="6">
    <location>
        <begin position="216"/>
        <end position="238"/>
    </location>
</feature>
<dbReference type="Proteomes" id="UP001148932">
    <property type="component" value="Unassembled WGS sequence"/>
</dbReference>
<name>A0ABT5RWA7_9BURK</name>
<sequence length="320" mass="33868">MLSTLLNSFAVRRSLVLAALVLAALVPFALSGYQAFQLSHLLIIFLALLGLNLLTGYAGQLSLGHGAFMALGAYTAVVLLNAFGLPWWAAVPSAGLLCFVVGLAFGWPALRLQGPYLALATFALALAVPQILKHAALSAWTGGVQGVNLAPIEAPGWWRFGQDHWFYLVCLSIAVLGFWLVDGLLRGRVGRAIVAIREQPIAAVAMGVNRAWITSIVFGISAAVTGVAGALGAFATQFVSPDSFHVFLSISLLVGAIVGGLGMRAGPLFGALFIQFIPKLAEQVSKAAPWAVYGVILMLIIYAAPGGLSERVQYLWRKKQ</sequence>
<proteinExistence type="predicted"/>
<evidence type="ECO:0000256" key="1">
    <source>
        <dbReference type="ARBA" id="ARBA00004651"/>
    </source>
</evidence>
<evidence type="ECO:0000256" key="3">
    <source>
        <dbReference type="ARBA" id="ARBA00022692"/>
    </source>
</evidence>
<feature type="transmembrane region" description="Helical" evidence="6">
    <location>
        <begin position="165"/>
        <end position="185"/>
    </location>
</feature>
<keyword evidence="3 6" id="KW-0812">Transmembrane</keyword>
<evidence type="ECO:0000256" key="2">
    <source>
        <dbReference type="ARBA" id="ARBA00022475"/>
    </source>
</evidence>
<evidence type="ECO:0000313" key="8">
    <source>
        <dbReference type="Proteomes" id="UP001148932"/>
    </source>
</evidence>
<evidence type="ECO:0000313" key="7">
    <source>
        <dbReference type="EMBL" id="MDD2177988.1"/>
    </source>
</evidence>
<dbReference type="CDD" id="cd06581">
    <property type="entry name" value="TM_PBP1_LivM_like"/>
    <property type="match status" value="1"/>
</dbReference>
<keyword evidence="8" id="KW-1185">Reference proteome</keyword>
<dbReference type="PANTHER" id="PTHR30482:SF20">
    <property type="entry name" value="HIGH-AFFINITY BRANCHED-CHAIN AMINO ACID TRANSPORT SYSTEM PERMEASE PROTEIN LIVM"/>
    <property type="match status" value="1"/>
</dbReference>
<keyword evidence="2" id="KW-1003">Cell membrane</keyword>
<accession>A0ABT5RWA7</accession>
<evidence type="ECO:0000256" key="4">
    <source>
        <dbReference type="ARBA" id="ARBA00022989"/>
    </source>
</evidence>
<keyword evidence="5 6" id="KW-0472">Membrane</keyword>
<feature type="transmembrane region" description="Helical" evidence="6">
    <location>
        <begin position="66"/>
        <end position="83"/>
    </location>
</feature>
<dbReference type="PANTHER" id="PTHR30482">
    <property type="entry name" value="HIGH-AFFINITY BRANCHED-CHAIN AMINO ACID TRANSPORT SYSTEM PERMEASE"/>
    <property type="match status" value="1"/>
</dbReference>
<feature type="transmembrane region" description="Helical" evidence="6">
    <location>
        <begin position="287"/>
        <end position="305"/>
    </location>
</feature>
<dbReference type="Pfam" id="PF02653">
    <property type="entry name" value="BPD_transp_2"/>
    <property type="match status" value="1"/>
</dbReference>
<evidence type="ECO:0000256" key="5">
    <source>
        <dbReference type="ARBA" id="ARBA00023136"/>
    </source>
</evidence>
<evidence type="ECO:0000256" key="6">
    <source>
        <dbReference type="SAM" id="Phobius"/>
    </source>
</evidence>
<protein>
    <submittedName>
        <fullName evidence="7">Branched-chain amino acid ABC transporter permease</fullName>
    </submittedName>
</protein>
<dbReference type="RefSeq" id="WP_274110238.1">
    <property type="nucleotide sequence ID" value="NZ_JAPCKI010000005.1"/>
</dbReference>
<dbReference type="InterPro" id="IPR043428">
    <property type="entry name" value="LivM-like"/>
</dbReference>
<keyword evidence="4 6" id="KW-1133">Transmembrane helix</keyword>
<comment type="subcellular location">
    <subcellularLocation>
        <location evidence="1">Cell membrane</location>
        <topology evidence="1">Multi-pass membrane protein</topology>
    </subcellularLocation>
</comment>
<gene>
    <name evidence="7" type="ORF">OIN59_11135</name>
</gene>